<organism evidence="1 2">
    <name type="scientific">Anaplasma phagocytophilum str. Norway variant1</name>
    <dbReference type="NCBI Taxonomy" id="1392506"/>
    <lineage>
        <taxon>Bacteria</taxon>
        <taxon>Pseudomonadati</taxon>
        <taxon>Pseudomonadota</taxon>
        <taxon>Alphaproteobacteria</taxon>
        <taxon>Rickettsiales</taxon>
        <taxon>Anaplasmataceae</taxon>
        <taxon>Anaplasma</taxon>
        <taxon>phagocytophilum group</taxon>
    </lineage>
</organism>
<gene>
    <name evidence="1" type="ORF">O998_06040</name>
</gene>
<accession>A0A7H9E090</accession>
<name>A0A7H9E090_ANAPH</name>
<sequence length="338" mass="36975">MRTLCCFVHRFYLRNYCFLNKNCSQCSNTTYTSTTVIIYATISSKSIVISFSDARCVEDFKGKFTTLDAGTASRAIFSMGVSIRYGDHNLIELIPEGAFTYCDVNTMVGHMLRHGFTFKQEVLSSILEQASALAAENFVVLRAGERSSYIVGVCQDTVTVSPLTSEYLDLESGPSQRLVKLLRAESSISSVNVDAQNRSITILVRGNVCDALGTLCNVMITIGAIEAQEKGAVLVKLVRLAFLDLMGNEIRSVRNIASCSVAHPLSKYKGVARTIENILTCLSNKTLDAVVLGQLEDALEGKGEFSALPSVLTKGFVKLNRDFNGQLENIIGSEKRVQ</sequence>
<evidence type="ECO:0000313" key="1">
    <source>
        <dbReference type="EMBL" id="QLL67203.1"/>
    </source>
</evidence>
<protein>
    <submittedName>
        <fullName evidence="1">Uncharacterized protein</fullName>
    </submittedName>
</protein>
<reference evidence="1 2" key="1">
    <citation type="submission" date="2019-12" db="EMBL/GenBank/DDBJ databases">
        <title>A sheep strain of Anaplasma phagocytophilum contains multiple genomes.</title>
        <authorList>
            <person name="Barbet A.F."/>
            <person name="Crosby F.L."/>
            <person name="Eskeland S."/>
            <person name="Stuen S."/>
            <person name="Granquist E.G."/>
            <person name="Munderloh U.G."/>
        </authorList>
    </citation>
    <scope>NUCLEOTIDE SEQUENCE [LARGE SCALE GENOMIC DNA]</scope>
    <source>
        <strain evidence="1 2">Norway Variant 1</strain>
    </source>
</reference>
<dbReference type="EMBL" id="CP046639">
    <property type="protein sequence ID" value="QLL67203.1"/>
    <property type="molecule type" value="Genomic_DNA"/>
</dbReference>
<proteinExistence type="predicted"/>
<dbReference type="AlphaFoldDB" id="A0A7H9E090"/>
<dbReference type="Proteomes" id="UP000510938">
    <property type="component" value="Chromosome"/>
</dbReference>
<evidence type="ECO:0000313" key="2">
    <source>
        <dbReference type="Proteomes" id="UP000510938"/>
    </source>
</evidence>